<sequence length="137" mass="15153">MDESNNQNNLTTSESLKRALLRNAKWANILAIVTIAFNGINLIRGLIQFVQLLKLGINGAYMLLQGVTLLIFVAIIAVNILLLKYGSKIKAAANNLEEDKIEDGINCMTNYFKAYIITMIISVVSIIMGIILFFSLS</sequence>
<name>A0ABV9K6S9_9PORP</name>
<dbReference type="RefSeq" id="WP_380078431.1">
    <property type="nucleotide sequence ID" value="NZ_JBHSGO010000149.1"/>
</dbReference>
<evidence type="ECO:0000313" key="3">
    <source>
        <dbReference type="Proteomes" id="UP001596020"/>
    </source>
</evidence>
<dbReference type="EMBL" id="JBHSGO010000149">
    <property type="protein sequence ID" value="MFC4665895.1"/>
    <property type="molecule type" value="Genomic_DNA"/>
</dbReference>
<comment type="caution">
    <text evidence="2">The sequence shown here is derived from an EMBL/GenBank/DDBJ whole genome shotgun (WGS) entry which is preliminary data.</text>
</comment>
<dbReference type="Proteomes" id="UP001596020">
    <property type="component" value="Unassembled WGS sequence"/>
</dbReference>
<gene>
    <name evidence="2" type="ORF">ACFO3G_04670</name>
</gene>
<feature type="transmembrane region" description="Helical" evidence="1">
    <location>
        <begin position="59"/>
        <end position="82"/>
    </location>
</feature>
<keyword evidence="1" id="KW-1133">Transmembrane helix</keyword>
<feature type="transmembrane region" description="Helical" evidence="1">
    <location>
        <begin position="114"/>
        <end position="136"/>
    </location>
</feature>
<reference evidence="3" key="1">
    <citation type="journal article" date="2019" name="Int. J. Syst. Evol. Microbiol.">
        <title>The Global Catalogue of Microorganisms (GCM) 10K type strain sequencing project: providing services to taxonomists for standard genome sequencing and annotation.</title>
        <authorList>
            <consortium name="The Broad Institute Genomics Platform"/>
            <consortium name="The Broad Institute Genome Sequencing Center for Infectious Disease"/>
            <person name="Wu L."/>
            <person name="Ma J."/>
        </authorList>
    </citation>
    <scope>NUCLEOTIDE SEQUENCE [LARGE SCALE GENOMIC DNA]</scope>
    <source>
        <strain evidence="3">CGMCC 4.7357</strain>
    </source>
</reference>
<dbReference type="Pfam" id="PF17319">
    <property type="entry name" value="DUF5362"/>
    <property type="match status" value="1"/>
</dbReference>
<evidence type="ECO:0000313" key="2">
    <source>
        <dbReference type="EMBL" id="MFC4665895.1"/>
    </source>
</evidence>
<organism evidence="2 3">
    <name type="scientific">Falsiporphyromonas endometrii</name>
    <dbReference type="NCBI Taxonomy" id="1387297"/>
    <lineage>
        <taxon>Bacteria</taxon>
        <taxon>Pseudomonadati</taxon>
        <taxon>Bacteroidota</taxon>
        <taxon>Bacteroidia</taxon>
        <taxon>Bacteroidales</taxon>
        <taxon>Porphyromonadaceae</taxon>
        <taxon>Falsiporphyromonas</taxon>
    </lineage>
</organism>
<keyword evidence="1" id="KW-0472">Membrane</keyword>
<keyword evidence="1" id="KW-0812">Transmembrane</keyword>
<evidence type="ECO:0000256" key="1">
    <source>
        <dbReference type="SAM" id="Phobius"/>
    </source>
</evidence>
<proteinExistence type="predicted"/>
<accession>A0ABV9K6S9</accession>
<feature type="transmembrane region" description="Helical" evidence="1">
    <location>
        <begin position="26"/>
        <end position="47"/>
    </location>
</feature>
<protein>
    <submittedName>
        <fullName evidence="2">DUF5362 family protein</fullName>
    </submittedName>
</protein>
<keyword evidence="3" id="KW-1185">Reference proteome</keyword>
<dbReference type="InterPro" id="IPR035287">
    <property type="entry name" value="DUF5362"/>
</dbReference>